<evidence type="ECO:0000313" key="1">
    <source>
        <dbReference type="EMBL" id="NML46842.1"/>
    </source>
</evidence>
<dbReference type="RefSeq" id="WP_169421085.1">
    <property type="nucleotide sequence ID" value="NZ_JABBFX010000002.1"/>
</dbReference>
<proteinExistence type="predicted"/>
<dbReference type="InterPro" id="IPR024364">
    <property type="entry name" value="Baseplate_phage_T4-like"/>
</dbReference>
<dbReference type="AlphaFoldDB" id="A0A848HA00"/>
<sequence>MAANTDDLLRLWEDNQRAHPVQRALQALALAAPVAGGQAWAQAPIGARDRALLRLHEEMFGGELHTTAHCPGCGERLESDFRVGDIVAGSNDGPASALRLQDQDFDVEYRLPTSEDLLQLAAERADAGDEAMRLLRRCVRSALRGGVAVDPGALPEAVIDRIADGMATQDPDADVQVGLACPACGAAWSLRFDIVSHFWSELDDWAQRMLADVHQLASAYGWSERDILALSATRRQAYLEMVAA</sequence>
<evidence type="ECO:0000313" key="2">
    <source>
        <dbReference type="Proteomes" id="UP000541185"/>
    </source>
</evidence>
<dbReference type="Pfam" id="PF12322">
    <property type="entry name" value="T4_baseplate"/>
    <property type="match status" value="1"/>
</dbReference>
<dbReference type="Proteomes" id="UP000541185">
    <property type="component" value="Unassembled WGS sequence"/>
</dbReference>
<comment type="caution">
    <text evidence="1">The sequence shown here is derived from an EMBL/GenBank/DDBJ whole genome shotgun (WGS) entry which is preliminary data.</text>
</comment>
<reference evidence="1 2" key="1">
    <citation type="submission" date="2020-04" db="EMBL/GenBank/DDBJ databases">
        <title>Ramlibacter sp. G-1-2-2 isolated from soil.</title>
        <authorList>
            <person name="Dahal R.H."/>
        </authorList>
    </citation>
    <scope>NUCLEOTIDE SEQUENCE [LARGE SCALE GENOMIC DNA]</scope>
    <source>
        <strain evidence="1 2">G-1-2-2</strain>
    </source>
</reference>
<protein>
    <submittedName>
        <fullName evidence="1">Phage baseplate protein</fullName>
    </submittedName>
</protein>
<accession>A0A848HA00</accession>
<dbReference type="EMBL" id="JABBFX010000002">
    <property type="protein sequence ID" value="NML46842.1"/>
    <property type="molecule type" value="Genomic_DNA"/>
</dbReference>
<gene>
    <name evidence="1" type="ORF">HHL11_24065</name>
</gene>
<name>A0A848HA00_9BURK</name>
<organism evidence="1 2">
    <name type="scientific">Ramlibacter agri</name>
    <dbReference type="NCBI Taxonomy" id="2728837"/>
    <lineage>
        <taxon>Bacteria</taxon>
        <taxon>Pseudomonadati</taxon>
        <taxon>Pseudomonadota</taxon>
        <taxon>Betaproteobacteria</taxon>
        <taxon>Burkholderiales</taxon>
        <taxon>Comamonadaceae</taxon>
        <taxon>Ramlibacter</taxon>
    </lineage>
</organism>
<keyword evidence="2" id="KW-1185">Reference proteome</keyword>